<evidence type="ECO:0000256" key="5">
    <source>
        <dbReference type="PIRSR" id="PIRSR602401-1"/>
    </source>
</evidence>
<name>A0A8K0L7R2_9PEZI</name>
<dbReference type="Pfam" id="PF00067">
    <property type="entry name" value="p450"/>
    <property type="match status" value="1"/>
</dbReference>
<dbReference type="GO" id="GO:0044550">
    <property type="term" value="P:secondary metabolite biosynthetic process"/>
    <property type="evidence" value="ECO:0007669"/>
    <property type="project" value="UniProtKB-ARBA"/>
</dbReference>
<dbReference type="EMBL" id="JAESVG020000003">
    <property type="protein sequence ID" value="KAG8629301.1"/>
    <property type="molecule type" value="Genomic_DNA"/>
</dbReference>
<dbReference type="InterPro" id="IPR050121">
    <property type="entry name" value="Cytochrome_P450_monoxygenase"/>
</dbReference>
<keyword evidence="2 5" id="KW-0479">Metal-binding</keyword>
<feature type="binding site" description="axial binding residue" evidence="5">
    <location>
        <position position="451"/>
    </location>
    <ligand>
        <name>heme</name>
        <dbReference type="ChEBI" id="CHEBI:30413"/>
    </ligand>
    <ligandPart>
        <name>Fe</name>
        <dbReference type="ChEBI" id="CHEBI:18248"/>
    </ligandPart>
</feature>
<comment type="cofactor">
    <cofactor evidence="1 5">
        <name>heme</name>
        <dbReference type="ChEBI" id="CHEBI:30413"/>
    </cofactor>
</comment>
<organism evidence="7 8">
    <name type="scientific">Elsinoe batatas</name>
    <dbReference type="NCBI Taxonomy" id="2601811"/>
    <lineage>
        <taxon>Eukaryota</taxon>
        <taxon>Fungi</taxon>
        <taxon>Dikarya</taxon>
        <taxon>Ascomycota</taxon>
        <taxon>Pezizomycotina</taxon>
        <taxon>Dothideomycetes</taxon>
        <taxon>Dothideomycetidae</taxon>
        <taxon>Myriangiales</taxon>
        <taxon>Elsinoaceae</taxon>
        <taxon>Elsinoe</taxon>
    </lineage>
</organism>
<dbReference type="Proteomes" id="UP000809789">
    <property type="component" value="Unassembled WGS sequence"/>
</dbReference>
<protein>
    <recommendedName>
        <fullName evidence="9">Cytochrome P450</fullName>
    </recommendedName>
</protein>
<evidence type="ECO:0008006" key="9">
    <source>
        <dbReference type="Google" id="ProtNLM"/>
    </source>
</evidence>
<keyword evidence="5" id="KW-0349">Heme</keyword>
<dbReference type="PRINTS" id="PR00463">
    <property type="entry name" value="EP450I"/>
</dbReference>
<dbReference type="SUPFAM" id="SSF48264">
    <property type="entry name" value="Cytochrome P450"/>
    <property type="match status" value="1"/>
</dbReference>
<keyword evidence="6" id="KW-0812">Transmembrane</keyword>
<keyword evidence="6" id="KW-0472">Membrane</keyword>
<dbReference type="GO" id="GO:0020037">
    <property type="term" value="F:heme binding"/>
    <property type="evidence" value="ECO:0007669"/>
    <property type="project" value="InterPro"/>
</dbReference>
<dbReference type="Gene3D" id="1.10.630.10">
    <property type="entry name" value="Cytochrome P450"/>
    <property type="match status" value="1"/>
</dbReference>
<keyword evidence="8" id="KW-1185">Reference proteome</keyword>
<dbReference type="InterPro" id="IPR036396">
    <property type="entry name" value="Cyt_P450_sf"/>
</dbReference>
<accession>A0A8K0L7R2</accession>
<dbReference type="InterPro" id="IPR002401">
    <property type="entry name" value="Cyt_P450_E_grp-I"/>
</dbReference>
<keyword evidence="3" id="KW-0560">Oxidoreductase</keyword>
<evidence type="ECO:0000256" key="3">
    <source>
        <dbReference type="ARBA" id="ARBA00023002"/>
    </source>
</evidence>
<evidence type="ECO:0000256" key="1">
    <source>
        <dbReference type="ARBA" id="ARBA00001971"/>
    </source>
</evidence>
<keyword evidence="6" id="KW-1133">Transmembrane helix</keyword>
<proteinExistence type="predicted"/>
<dbReference type="PRINTS" id="PR00385">
    <property type="entry name" value="P450"/>
</dbReference>
<gene>
    <name evidence="7" type="ORF">KVT40_003166</name>
</gene>
<dbReference type="CDD" id="cd11060">
    <property type="entry name" value="CYP57A1-like"/>
    <property type="match status" value="1"/>
</dbReference>
<dbReference type="OrthoDB" id="3934656at2759"/>
<comment type="caution">
    <text evidence="7">The sequence shown here is derived from an EMBL/GenBank/DDBJ whole genome shotgun (WGS) entry which is preliminary data.</text>
</comment>
<dbReference type="AlphaFoldDB" id="A0A8K0L7R2"/>
<feature type="transmembrane region" description="Helical" evidence="6">
    <location>
        <begin position="20"/>
        <end position="40"/>
    </location>
</feature>
<evidence type="ECO:0000256" key="2">
    <source>
        <dbReference type="ARBA" id="ARBA00022723"/>
    </source>
</evidence>
<evidence type="ECO:0000256" key="4">
    <source>
        <dbReference type="ARBA" id="ARBA00023004"/>
    </source>
</evidence>
<evidence type="ECO:0000256" key="6">
    <source>
        <dbReference type="SAM" id="Phobius"/>
    </source>
</evidence>
<dbReference type="InterPro" id="IPR001128">
    <property type="entry name" value="Cyt_P450"/>
</dbReference>
<dbReference type="PANTHER" id="PTHR24305">
    <property type="entry name" value="CYTOCHROME P450"/>
    <property type="match status" value="1"/>
</dbReference>
<sequence length="568" mass="64747">MSISSAWLSSINGQPLVAKGAIIASLGLISIVLVILYRIFLHPLSRIPGPYLAKISNDWKNSKYRQGQWHEDIVKLHETYGRVVRIAPNEISVVDEYAMKQLYGHGHNAAKTDWYRIWNPPGMSAIFSETDKPHHAFLRKRVSQAYSMSSMLKYEIYIQECLDLLLHKLWDMTRSPIDIDIASWINALAFDVVGELAYGQELGHIRTGTDVHGLRNTIYGAFVWLSCNGDNTVAKWLLNQKKLAKIMPNPFGSFLTWSTDVVTARMTGKDDVERDDMLNHFCRMKTADGKAAGLDDVLVEAMNLVGAGADTTSIGMKANLYYLAKNPRHYKLLQAEVDAYYKDNHLSEPIKYLQTQQLPTLQAIVKESTRLLPSIVFQLPRVAPPNLTIRDYHIPVGTSIGISLIAQNRDKEIWGPDANDFRPERWLEDEARARYLDSSNMTFGGNGPRTCIGKNIALVEMHKYIAQFIHHFDFELVNPDKPWCITSHWFAMQHEFKLRVTRREHAVPGSVRNPLHRLDQMMGLECLDIRERCSRIANRDATTRHEEIGLREISTHWQLGPDAKCFPT</sequence>
<dbReference type="PANTHER" id="PTHR24305:SF235">
    <property type="entry name" value="CYTOCHROME P450 MONOOXYGENASE APDB-RELATED"/>
    <property type="match status" value="1"/>
</dbReference>
<evidence type="ECO:0000313" key="8">
    <source>
        <dbReference type="Proteomes" id="UP000809789"/>
    </source>
</evidence>
<dbReference type="GO" id="GO:0004497">
    <property type="term" value="F:monooxygenase activity"/>
    <property type="evidence" value="ECO:0007669"/>
    <property type="project" value="InterPro"/>
</dbReference>
<keyword evidence="4 5" id="KW-0408">Iron</keyword>
<dbReference type="GO" id="GO:0016705">
    <property type="term" value="F:oxidoreductase activity, acting on paired donors, with incorporation or reduction of molecular oxygen"/>
    <property type="evidence" value="ECO:0007669"/>
    <property type="project" value="InterPro"/>
</dbReference>
<evidence type="ECO:0000313" key="7">
    <source>
        <dbReference type="EMBL" id="KAG8629301.1"/>
    </source>
</evidence>
<reference evidence="7" key="1">
    <citation type="submission" date="2021-07" db="EMBL/GenBank/DDBJ databases">
        <title>Elsinoe batatas strain:CRI-CJ2 Genome sequencing and assembly.</title>
        <authorList>
            <person name="Huang L."/>
        </authorList>
    </citation>
    <scope>NUCLEOTIDE SEQUENCE</scope>
    <source>
        <strain evidence="7">CRI-CJ2</strain>
    </source>
</reference>
<dbReference type="GO" id="GO:0005506">
    <property type="term" value="F:iron ion binding"/>
    <property type="evidence" value="ECO:0007669"/>
    <property type="project" value="InterPro"/>
</dbReference>